<dbReference type="InterPro" id="IPR000524">
    <property type="entry name" value="Tscrpt_reg_HTH_GntR"/>
</dbReference>
<dbReference type="Proteomes" id="UP000823854">
    <property type="component" value="Unassembled WGS sequence"/>
</dbReference>
<dbReference type="SMART" id="SM00345">
    <property type="entry name" value="HTH_GNTR"/>
    <property type="match status" value="1"/>
</dbReference>
<evidence type="ECO:0000313" key="5">
    <source>
        <dbReference type="EMBL" id="HJC68815.1"/>
    </source>
</evidence>
<sequence length="215" mass="23226">MSQGQSSPSSAERAYDALRARILDGEVPPGTMLGESGLAAELGMSRTPVRAALSRLQDEGWIAIYPRRGALVRGLGQRAVGELAEARVLLETSGERAATAAARVEIVPRLEELIATHRRALAAGDLPLLVRTLQSFHRCFVEAGGNRVLLELYGRLADRHRFALSSAGASLFDRGEEAISEHVLLLECFRDGDSAGFERTLRAHVSEHGAPYEAD</sequence>
<organism evidence="5 6">
    <name type="scientific">Candidatus Brachybacterium intestinipullorum</name>
    <dbReference type="NCBI Taxonomy" id="2838512"/>
    <lineage>
        <taxon>Bacteria</taxon>
        <taxon>Bacillati</taxon>
        <taxon>Actinomycetota</taxon>
        <taxon>Actinomycetes</taxon>
        <taxon>Micrococcales</taxon>
        <taxon>Dermabacteraceae</taxon>
        <taxon>Brachybacterium</taxon>
    </lineage>
</organism>
<evidence type="ECO:0000256" key="1">
    <source>
        <dbReference type="ARBA" id="ARBA00023015"/>
    </source>
</evidence>
<dbReference type="InterPro" id="IPR011711">
    <property type="entry name" value="GntR_C"/>
</dbReference>
<keyword evidence="1" id="KW-0805">Transcription regulation</keyword>
<evidence type="ECO:0000259" key="4">
    <source>
        <dbReference type="PROSITE" id="PS50949"/>
    </source>
</evidence>
<dbReference type="GO" id="GO:0003677">
    <property type="term" value="F:DNA binding"/>
    <property type="evidence" value="ECO:0007669"/>
    <property type="project" value="UniProtKB-KW"/>
</dbReference>
<name>A0A9D2TFT7_9MICO</name>
<dbReference type="Pfam" id="PF00392">
    <property type="entry name" value="GntR"/>
    <property type="match status" value="1"/>
</dbReference>
<evidence type="ECO:0000313" key="6">
    <source>
        <dbReference type="Proteomes" id="UP000823854"/>
    </source>
</evidence>
<gene>
    <name evidence="5" type="ORF">H9932_03920</name>
</gene>
<reference evidence="5" key="2">
    <citation type="submission" date="2021-04" db="EMBL/GenBank/DDBJ databases">
        <authorList>
            <person name="Gilroy R."/>
        </authorList>
    </citation>
    <scope>NUCLEOTIDE SEQUENCE</scope>
    <source>
        <strain evidence="5">CHK130-7132</strain>
    </source>
</reference>
<dbReference type="PANTHER" id="PTHR43537:SF24">
    <property type="entry name" value="GLUCONATE OPERON TRANSCRIPTIONAL REPRESSOR"/>
    <property type="match status" value="1"/>
</dbReference>
<dbReference type="EMBL" id="DWWC01000081">
    <property type="protein sequence ID" value="HJC68815.1"/>
    <property type="molecule type" value="Genomic_DNA"/>
</dbReference>
<protein>
    <submittedName>
        <fullName evidence="5">GntR family transcriptional regulator</fullName>
    </submittedName>
</protein>
<dbReference type="InterPro" id="IPR036388">
    <property type="entry name" value="WH-like_DNA-bd_sf"/>
</dbReference>
<keyword evidence="2" id="KW-0238">DNA-binding</keyword>
<dbReference type="PROSITE" id="PS50949">
    <property type="entry name" value="HTH_GNTR"/>
    <property type="match status" value="1"/>
</dbReference>
<dbReference type="InterPro" id="IPR008920">
    <property type="entry name" value="TF_FadR/GntR_C"/>
</dbReference>
<dbReference type="SUPFAM" id="SSF48008">
    <property type="entry name" value="GntR ligand-binding domain-like"/>
    <property type="match status" value="1"/>
</dbReference>
<comment type="caution">
    <text evidence="5">The sequence shown here is derived from an EMBL/GenBank/DDBJ whole genome shotgun (WGS) entry which is preliminary data.</text>
</comment>
<reference evidence="5" key="1">
    <citation type="journal article" date="2021" name="PeerJ">
        <title>Extensive microbial diversity within the chicken gut microbiome revealed by metagenomics and culture.</title>
        <authorList>
            <person name="Gilroy R."/>
            <person name="Ravi A."/>
            <person name="Getino M."/>
            <person name="Pursley I."/>
            <person name="Horton D.L."/>
            <person name="Alikhan N.F."/>
            <person name="Baker D."/>
            <person name="Gharbi K."/>
            <person name="Hall N."/>
            <person name="Watson M."/>
            <person name="Adriaenssens E.M."/>
            <person name="Foster-Nyarko E."/>
            <person name="Jarju S."/>
            <person name="Secka A."/>
            <person name="Antonio M."/>
            <person name="Oren A."/>
            <person name="Chaudhuri R.R."/>
            <person name="La Ragione R."/>
            <person name="Hildebrand F."/>
            <person name="Pallen M.J."/>
        </authorList>
    </citation>
    <scope>NUCLEOTIDE SEQUENCE</scope>
    <source>
        <strain evidence="5">CHK130-7132</strain>
    </source>
</reference>
<dbReference type="GO" id="GO:0003700">
    <property type="term" value="F:DNA-binding transcription factor activity"/>
    <property type="evidence" value="ECO:0007669"/>
    <property type="project" value="InterPro"/>
</dbReference>
<dbReference type="Gene3D" id="1.10.10.10">
    <property type="entry name" value="Winged helix-like DNA-binding domain superfamily/Winged helix DNA-binding domain"/>
    <property type="match status" value="1"/>
</dbReference>
<dbReference type="SMART" id="SM00895">
    <property type="entry name" value="FCD"/>
    <property type="match status" value="1"/>
</dbReference>
<dbReference type="InterPro" id="IPR036390">
    <property type="entry name" value="WH_DNA-bd_sf"/>
</dbReference>
<proteinExistence type="predicted"/>
<evidence type="ECO:0000256" key="3">
    <source>
        <dbReference type="ARBA" id="ARBA00023163"/>
    </source>
</evidence>
<feature type="domain" description="HTH gntR-type" evidence="4">
    <location>
        <begin position="8"/>
        <end position="75"/>
    </location>
</feature>
<accession>A0A9D2TFT7</accession>
<dbReference type="PANTHER" id="PTHR43537">
    <property type="entry name" value="TRANSCRIPTIONAL REGULATOR, GNTR FAMILY"/>
    <property type="match status" value="1"/>
</dbReference>
<dbReference type="Gene3D" id="1.20.120.530">
    <property type="entry name" value="GntR ligand-binding domain-like"/>
    <property type="match status" value="1"/>
</dbReference>
<dbReference type="SUPFAM" id="SSF46785">
    <property type="entry name" value="Winged helix' DNA-binding domain"/>
    <property type="match status" value="1"/>
</dbReference>
<dbReference type="AlphaFoldDB" id="A0A9D2TFT7"/>
<dbReference type="PRINTS" id="PR00035">
    <property type="entry name" value="HTHGNTR"/>
</dbReference>
<evidence type="ECO:0000256" key="2">
    <source>
        <dbReference type="ARBA" id="ARBA00023125"/>
    </source>
</evidence>
<keyword evidence="3" id="KW-0804">Transcription</keyword>
<dbReference type="CDD" id="cd07377">
    <property type="entry name" value="WHTH_GntR"/>
    <property type="match status" value="1"/>
</dbReference>
<dbReference type="Pfam" id="PF07729">
    <property type="entry name" value="FCD"/>
    <property type="match status" value="1"/>
</dbReference>